<evidence type="ECO:0000256" key="5">
    <source>
        <dbReference type="ARBA" id="ARBA00022989"/>
    </source>
</evidence>
<evidence type="ECO:0000256" key="6">
    <source>
        <dbReference type="ARBA" id="ARBA00023136"/>
    </source>
</evidence>
<dbReference type="InterPro" id="IPR004326">
    <property type="entry name" value="Mlo"/>
</dbReference>
<dbReference type="PANTHER" id="PTHR31942">
    <property type="entry name" value="MLO-LIKE PROTEIN 1"/>
    <property type="match status" value="1"/>
</dbReference>
<evidence type="ECO:0000256" key="7">
    <source>
        <dbReference type="ARBA" id="ARBA00023265"/>
    </source>
</evidence>
<evidence type="ECO:0000256" key="1">
    <source>
        <dbReference type="ARBA" id="ARBA00004141"/>
    </source>
</evidence>
<sequence length="629" mass="71265">MAGGSGGRSLEQTPTWAVAVVCFVLVVISIFIEHIIHLIGKWLKKKHKRALYEALEKIKSELMLLGFISLLLTVGQGPISNMCISESAGASWHPCSKEKERELGDEDETESDDSNRRKLLMVSHSGETFRRFLASASSNSTDTCAKGKVPFVSKDGIHQLHIFIFVLAVFHVLYCVITLVLGRAKMRRWKHWETETRTVEYQFSHAHQSGSSLWYSYSLTLTVGWKSYLWLPIVPLIIILLVGMKLQVIITKMALRIQERGEVVQGVPVVQLGDDLFWFNRPRLILYLINFVLFQNAFQLAFFAWAWYEFGLKSCFHEHTEDIAIRISMGVLIQFLCSYVTLPLYALVTQMGSSMKPTIFNERVAAALRNWHHTARKNLKQNKGSVTGTPMSSRPTTPSHHMSPVYLLRNYRSEADSLHTSPRKSNFDIERWEAESSSPSHHHHPVGEGSSSYHHGRQTDQTNYIEYDVKEPTSSQVAPLPETDRLEHQIDIGPPKDFSFDKRTRKAAKRQPLASTNPQISTSFPRPPISFLPSAPCFPPPQYHSSIFTIYSNFKHHKAREREREMEISGGLLGKLGRQCYAVLCLGVLLVSVTIAHCVSAAEPTDPRERAGRRLRDLRGGPFRPSQSS</sequence>
<feature type="region of interest" description="Disordered" evidence="9">
    <location>
        <begin position="379"/>
        <end position="402"/>
    </location>
</feature>
<dbReference type="GO" id="GO:0005516">
    <property type="term" value="F:calmodulin binding"/>
    <property type="evidence" value="ECO:0007669"/>
    <property type="project" value="UniProtKB-KW"/>
</dbReference>
<evidence type="ECO:0000256" key="4">
    <source>
        <dbReference type="ARBA" id="ARBA00022821"/>
    </source>
</evidence>
<feature type="compositionally biased region" description="Polar residues" evidence="9">
    <location>
        <begin position="381"/>
        <end position="400"/>
    </location>
</feature>
<evidence type="ECO:0000256" key="10">
    <source>
        <dbReference type="SAM" id="Phobius"/>
    </source>
</evidence>
<evidence type="ECO:0000256" key="8">
    <source>
        <dbReference type="RuleBase" id="RU280816"/>
    </source>
</evidence>
<dbReference type="GO" id="GO:0016020">
    <property type="term" value="C:membrane"/>
    <property type="evidence" value="ECO:0007669"/>
    <property type="project" value="UniProtKB-SubCell"/>
</dbReference>
<reference evidence="11 12" key="1">
    <citation type="submission" date="2019-06" db="EMBL/GenBank/DDBJ databases">
        <title>A chromosomal-level reference genome of Carpinus fangiana (Coryloideae, Betulaceae).</title>
        <authorList>
            <person name="Yang X."/>
            <person name="Wang Z."/>
            <person name="Zhang L."/>
            <person name="Hao G."/>
            <person name="Liu J."/>
            <person name="Yang Y."/>
        </authorList>
    </citation>
    <scope>NUCLEOTIDE SEQUENCE [LARGE SCALE GENOMIC DNA]</scope>
    <source>
        <strain evidence="11">Cfa_2016G</strain>
        <tissue evidence="11">Leaf</tissue>
    </source>
</reference>
<feature type="compositionally biased region" description="Basic and acidic residues" evidence="9">
    <location>
        <begin position="605"/>
        <end position="619"/>
    </location>
</feature>
<feature type="transmembrane region" description="Helical" evidence="10">
    <location>
        <begin position="162"/>
        <end position="182"/>
    </location>
</feature>
<feature type="region of interest" description="Disordered" evidence="9">
    <location>
        <begin position="603"/>
        <end position="629"/>
    </location>
</feature>
<accession>A0A660KR43</accession>
<name>A0A660KR43_9ROSI</name>
<keyword evidence="4 8" id="KW-0611">Plant defense</keyword>
<evidence type="ECO:0000256" key="9">
    <source>
        <dbReference type="SAM" id="MobiDB-lite"/>
    </source>
</evidence>
<dbReference type="AlphaFoldDB" id="A0A660KR43"/>
<keyword evidence="3 8" id="KW-0812">Transmembrane</keyword>
<keyword evidence="8" id="KW-0112">Calmodulin-binding</keyword>
<dbReference type="Proteomes" id="UP000327013">
    <property type="component" value="Chromosome 4"/>
</dbReference>
<feature type="region of interest" description="Disordered" evidence="9">
    <location>
        <begin position="433"/>
        <end position="457"/>
    </location>
</feature>
<comment type="domain">
    <text evidence="8">The C-terminus contains a calmodulin-binding domain, which binds calmodulin in a calcium-dependent fashion.</text>
</comment>
<feature type="transmembrane region" description="Helical" evidence="10">
    <location>
        <begin position="284"/>
        <end position="308"/>
    </location>
</feature>
<evidence type="ECO:0000313" key="11">
    <source>
        <dbReference type="EMBL" id="KAE8038882.1"/>
    </source>
</evidence>
<dbReference type="Pfam" id="PF03094">
    <property type="entry name" value="Mlo"/>
    <property type="match status" value="2"/>
</dbReference>
<keyword evidence="12" id="KW-1185">Reference proteome</keyword>
<comment type="subcellular location">
    <subcellularLocation>
        <location evidence="1 8">Membrane</location>
        <topology evidence="1 8">Multi-pass membrane protein</topology>
    </subcellularLocation>
</comment>
<organism evidence="11 12">
    <name type="scientific">Carpinus fangiana</name>
    <dbReference type="NCBI Taxonomy" id="176857"/>
    <lineage>
        <taxon>Eukaryota</taxon>
        <taxon>Viridiplantae</taxon>
        <taxon>Streptophyta</taxon>
        <taxon>Embryophyta</taxon>
        <taxon>Tracheophyta</taxon>
        <taxon>Spermatophyta</taxon>
        <taxon>Magnoliopsida</taxon>
        <taxon>eudicotyledons</taxon>
        <taxon>Gunneridae</taxon>
        <taxon>Pentapetalae</taxon>
        <taxon>rosids</taxon>
        <taxon>fabids</taxon>
        <taxon>Fagales</taxon>
        <taxon>Betulaceae</taxon>
        <taxon>Carpinus</taxon>
    </lineage>
</organism>
<feature type="region of interest" description="Disordered" evidence="9">
    <location>
        <begin position="95"/>
        <end position="114"/>
    </location>
</feature>
<evidence type="ECO:0000313" key="12">
    <source>
        <dbReference type="Proteomes" id="UP000327013"/>
    </source>
</evidence>
<comment type="similarity">
    <text evidence="2 8">Belongs to the MLO family.</text>
</comment>
<dbReference type="OrthoDB" id="1388414at2759"/>
<dbReference type="EMBL" id="CM017324">
    <property type="protein sequence ID" value="KAE8038882.1"/>
    <property type="molecule type" value="Genomic_DNA"/>
</dbReference>
<dbReference type="PANTHER" id="PTHR31942:SF34">
    <property type="entry name" value="MLO-LIKE PROTEIN"/>
    <property type="match status" value="1"/>
</dbReference>
<dbReference type="GO" id="GO:0006952">
    <property type="term" value="P:defense response"/>
    <property type="evidence" value="ECO:0007669"/>
    <property type="project" value="UniProtKB-KW"/>
</dbReference>
<feature type="transmembrane region" description="Helical" evidence="10">
    <location>
        <begin position="323"/>
        <end position="348"/>
    </location>
</feature>
<comment type="function">
    <text evidence="8">May be involved in modulation of pathogen defense and leaf cell death.</text>
</comment>
<feature type="transmembrane region" description="Helical" evidence="10">
    <location>
        <begin position="228"/>
        <end position="250"/>
    </location>
</feature>
<feature type="compositionally biased region" description="Acidic residues" evidence="9">
    <location>
        <begin position="103"/>
        <end position="112"/>
    </location>
</feature>
<feature type="compositionally biased region" description="Low complexity" evidence="9">
    <location>
        <begin position="620"/>
        <end position="629"/>
    </location>
</feature>
<proteinExistence type="inferred from homology"/>
<evidence type="ECO:0000256" key="3">
    <source>
        <dbReference type="ARBA" id="ARBA00022692"/>
    </source>
</evidence>
<gene>
    <name evidence="8" type="primary">MLO</name>
    <name evidence="11" type="ORF">FH972_011351</name>
</gene>
<feature type="transmembrane region" description="Helical" evidence="10">
    <location>
        <begin position="16"/>
        <end position="39"/>
    </location>
</feature>
<keyword evidence="5 8" id="KW-1133">Transmembrane helix</keyword>
<keyword evidence="6 8" id="KW-0472">Membrane</keyword>
<protein>
    <recommendedName>
        <fullName evidence="8">MLO-like protein</fullName>
    </recommendedName>
</protein>
<evidence type="ECO:0000256" key="2">
    <source>
        <dbReference type="ARBA" id="ARBA00006574"/>
    </source>
</evidence>
<keyword evidence="7 8" id="KW-0568">Pathogenesis-related protein</keyword>